<dbReference type="PROSITE" id="PS51570">
    <property type="entry name" value="SAM_MT43_SUVAR420_2"/>
    <property type="match status" value="1"/>
</dbReference>
<feature type="compositionally biased region" description="Polar residues" evidence="2">
    <location>
        <begin position="271"/>
        <end position="295"/>
    </location>
</feature>
<accession>A0A087TYF0</accession>
<keyword evidence="5" id="KW-1185">Reference proteome</keyword>
<evidence type="ECO:0000259" key="3">
    <source>
        <dbReference type="PROSITE" id="PS50280"/>
    </source>
</evidence>
<organism evidence="4 5">
    <name type="scientific">Stegodyphus mimosarum</name>
    <name type="common">African social velvet spider</name>
    <dbReference type="NCBI Taxonomy" id="407821"/>
    <lineage>
        <taxon>Eukaryota</taxon>
        <taxon>Metazoa</taxon>
        <taxon>Ecdysozoa</taxon>
        <taxon>Arthropoda</taxon>
        <taxon>Chelicerata</taxon>
        <taxon>Arachnida</taxon>
        <taxon>Araneae</taxon>
        <taxon>Araneomorphae</taxon>
        <taxon>Entelegynae</taxon>
        <taxon>Eresoidea</taxon>
        <taxon>Eresidae</taxon>
        <taxon>Stegodyphus</taxon>
    </lineage>
</organism>
<dbReference type="GO" id="GO:0032259">
    <property type="term" value="P:methylation"/>
    <property type="evidence" value="ECO:0007669"/>
    <property type="project" value="UniProtKB-KW"/>
</dbReference>
<dbReference type="Pfam" id="PF00856">
    <property type="entry name" value="SET"/>
    <property type="match status" value="1"/>
</dbReference>
<dbReference type="AlphaFoldDB" id="A0A087TYF0"/>
<keyword evidence="4" id="KW-0808">Transferase</keyword>
<dbReference type="InterPro" id="IPR025790">
    <property type="entry name" value="Suv4-20_animal"/>
</dbReference>
<dbReference type="GO" id="GO:0140941">
    <property type="term" value="F:histone H4K20me methyltransferase activity"/>
    <property type="evidence" value="ECO:0007669"/>
    <property type="project" value="UniProtKB-EC"/>
</dbReference>
<feature type="region of interest" description="Disordered" evidence="2">
    <location>
        <begin position="267"/>
        <end position="295"/>
    </location>
</feature>
<dbReference type="FunFam" id="2.170.270.10:FF:000006">
    <property type="entry name" value="Histone-lysine N-methyltransferase"/>
    <property type="match status" value="1"/>
</dbReference>
<protein>
    <recommendedName>
        <fullName evidence="1">[histone H4]-N-methyl-L-lysine(20) N-methyltransferase</fullName>
        <ecNumber evidence="1">2.1.1.362</ecNumber>
    </recommendedName>
</protein>
<feature type="non-terminal residue" evidence="4">
    <location>
        <position position="570"/>
    </location>
</feature>
<feature type="domain" description="SET" evidence="3">
    <location>
        <begin position="1"/>
        <end position="105"/>
    </location>
</feature>
<dbReference type="PANTHER" id="PTHR12977:SF4">
    <property type="entry name" value="HISTONE-LYSINE N-METHYLTRANSFERASE KMT5B"/>
    <property type="match status" value="1"/>
</dbReference>
<dbReference type="SMART" id="SM00317">
    <property type="entry name" value="SET"/>
    <property type="match status" value="1"/>
</dbReference>
<keyword evidence="4" id="KW-0489">Methyltransferase</keyword>
<evidence type="ECO:0000313" key="5">
    <source>
        <dbReference type="Proteomes" id="UP000054359"/>
    </source>
</evidence>
<dbReference type="InterPro" id="IPR001214">
    <property type="entry name" value="SET_dom"/>
</dbReference>
<evidence type="ECO:0000313" key="4">
    <source>
        <dbReference type="EMBL" id="KFM70139.1"/>
    </source>
</evidence>
<feature type="region of interest" description="Disordered" evidence="2">
    <location>
        <begin position="230"/>
        <end position="253"/>
    </location>
</feature>
<dbReference type="GO" id="GO:0005634">
    <property type="term" value="C:nucleus"/>
    <property type="evidence" value="ECO:0007669"/>
    <property type="project" value="TreeGrafter"/>
</dbReference>
<evidence type="ECO:0000256" key="2">
    <source>
        <dbReference type="SAM" id="MobiDB-lite"/>
    </source>
</evidence>
<sequence length="570" mass="63775">MENYIGAKICATKKWYKNDRIPFLVGCIAELTEEEEAHLLQPGRNDFSVMYSCRKNCAQLWLGPAAFINHDCRANCELVSTGRDSACVEVLRDIDIGDEITCFYGENFFGDKNSLCECETCERRQMGAFSQKTHKEGSLEKRPNFYSLRETDNRLSRLKKCNQNNGMKENLKSIAVEEENKLVVYCRRSIPNDLLENLSFRLDEPKDAADSVEESVNSLITESVPLRRKQIPDSLSQPKKDDKSLNSSLGNVIAKPRNSAKFVNKLKRKGNSATAKRNSNCPQRKFSGTSTDLSNQMLTRSRFRDSLNFQKRTLRSHIEKTSKFQGNKNVSREFSNVSVNKTPKKGAVRSLTKKNTSFLDVATLPKLSVFSSHCSNPVSSSCCRRSSVNVPDASVLDVVESDESTTLSDEITAANLKVRANSHSCTQGCLKLTVRVRNSSSDCNSIASNPSLIEQHHCENVNKSCLQSQSMVYEIIPVNCNGNHDMNESIREGKLNALPPKSKKNTPFSSLADHTVNIRISSPCYSHSVSEKKPELSLNSPMKPGTKRVRLILGSDSIDIDIPPSKSRRY</sequence>
<dbReference type="Gene3D" id="2.170.270.10">
    <property type="entry name" value="SET domain"/>
    <property type="match status" value="1"/>
</dbReference>
<dbReference type="EMBL" id="KK117318">
    <property type="protein sequence ID" value="KFM70139.1"/>
    <property type="molecule type" value="Genomic_DNA"/>
</dbReference>
<proteinExistence type="predicted"/>
<dbReference type="OrthoDB" id="6436664at2759"/>
<name>A0A087TYF0_STEMI</name>
<dbReference type="InterPro" id="IPR046341">
    <property type="entry name" value="SET_dom_sf"/>
</dbReference>
<gene>
    <name evidence="4" type="ORF">X975_21102</name>
</gene>
<dbReference type="InterPro" id="IPR039977">
    <property type="entry name" value="Suv4-20/Set9"/>
</dbReference>
<evidence type="ECO:0000256" key="1">
    <source>
        <dbReference type="ARBA" id="ARBA00012188"/>
    </source>
</evidence>
<dbReference type="OMA" id="WSINSSH"/>
<dbReference type="PANTHER" id="PTHR12977">
    <property type="entry name" value="SUPPRESSOR OF VARIEGATION 4-20-RELATED"/>
    <property type="match status" value="1"/>
</dbReference>
<dbReference type="EC" id="2.1.1.362" evidence="1"/>
<dbReference type="PROSITE" id="PS50280">
    <property type="entry name" value="SET"/>
    <property type="match status" value="1"/>
</dbReference>
<reference evidence="4 5" key="1">
    <citation type="submission" date="2013-11" db="EMBL/GenBank/DDBJ databases">
        <title>Genome sequencing of Stegodyphus mimosarum.</title>
        <authorList>
            <person name="Bechsgaard J."/>
        </authorList>
    </citation>
    <scope>NUCLEOTIDE SEQUENCE [LARGE SCALE GENOMIC DNA]</scope>
</reference>
<dbReference type="Proteomes" id="UP000054359">
    <property type="component" value="Unassembled WGS sequence"/>
</dbReference>
<dbReference type="SUPFAM" id="SSF82199">
    <property type="entry name" value="SET domain"/>
    <property type="match status" value="1"/>
</dbReference>
<dbReference type="STRING" id="407821.A0A087TYF0"/>